<evidence type="ECO:0000313" key="7">
    <source>
        <dbReference type="EMBL" id="KIH98172.1"/>
    </source>
</evidence>
<dbReference type="STRING" id="183763.LP52_14680"/>
<keyword evidence="2" id="KW-0349">Heme</keyword>
<evidence type="ECO:0000256" key="3">
    <source>
        <dbReference type="ARBA" id="ARBA00022723"/>
    </source>
</evidence>
<comment type="caution">
    <text evidence="7">The sequence shown here is derived from an EMBL/GenBank/DDBJ whole genome shotgun (WGS) entry which is preliminary data.</text>
</comment>
<dbReference type="Pfam" id="PF00067">
    <property type="entry name" value="p450"/>
    <property type="match status" value="1"/>
</dbReference>
<dbReference type="GO" id="GO:0006707">
    <property type="term" value="P:cholesterol catabolic process"/>
    <property type="evidence" value="ECO:0007669"/>
    <property type="project" value="TreeGrafter"/>
</dbReference>
<dbReference type="GO" id="GO:0036199">
    <property type="term" value="F:cholest-4-en-3-one 26-monooxygenase activity"/>
    <property type="evidence" value="ECO:0007669"/>
    <property type="project" value="TreeGrafter"/>
</dbReference>
<comment type="similarity">
    <text evidence="1">Belongs to the cytochrome P450 family.</text>
</comment>
<keyword evidence="5" id="KW-0408">Iron</keyword>
<dbReference type="PANTHER" id="PTHR46696">
    <property type="entry name" value="P450, PUTATIVE (EUROFUNG)-RELATED"/>
    <property type="match status" value="1"/>
</dbReference>
<evidence type="ECO:0000313" key="8">
    <source>
        <dbReference type="Proteomes" id="UP000031675"/>
    </source>
</evidence>
<evidence type="ECO:0000256" key="2">
    <source>
        <dbReference type="ARBA" id="ARBA00022617"/>
    </source>
</evidence>
<dbReference type="Proteomes" id="UP000031675">
    <property type="component" value="Unassembled WGS sequence"/>
</dbReference>
<keyword evidence="3" id="KW-0479">Metal-binding</keyword>
<organism evidence="7 8">
    <name type="scientific">Streptomonospora alba</name>
    <dbReference type="NCBI Taxonomy" id="183763"/>
    <lineage>
        <taxon>Bacteria</taxon>
        <taxon>Bacillati</taxon>
        <taxon>Actinomycetota</taxon>
        <taxon>Actinomycetes</taxon>
        <taxon>Streptosporangiales</taxon>
        <taxon>Nocardiopsidaceae</taxon>
        <taxon>Streptomonospora</taxon>
    </lineage>
</organism>
<accession>A0A0C2JMW7</accession>
<gene>
    <name evidence="7" type="ORF">LP52_14680</name>
</gene>
<dbReference type="Gene3D" id="1.10.630.10">
    <property type="entry name" value="Cytochrome P450"/>
    <property type="match status" value="1"/>
</dbReference>
<protein>
    <submittedName>
        <fullName evidence="7">Cytochrome P450</fullName>
    </submittedName>
</protein>
<dbReference type="InterPro" id="IPR001128">
    <property type="entry name" value="Cyt_P450"/>
</dbReference>
<dbReference type="RefSeq" id="WP_040274150.1">
    <property type="nucleotide sequence ID" value="NZ_JROO01000028.1"/>
</dbReference>
<keyword evidence="4" id="KW-0560">Oxidoreductase</keyword>
<dbReference type="InterPro" id="IPR036396">
    <property type="entry name" value="Cyt_P450_sf"/>
</dbReference>
<dbReference type="OrthoDB" id="5241086at2"/>
<dbReference type="CDD" id="cd11033">
    <property type="entry name" value="CYP142-like"/>
    <property type="match status" value="1"/>
</dbReference>
<dbReference type="GO" id="GO:0008395">
    <property type="term" value="F:steroid hydroxylase activity"/>
    <property type="evidence" value="ECO:0007669"/>
    <property type="project" value="TreeGrafter"/>
</dbReference>
<dbReference type="EMBL" id="JROO01000028">
    <property type="protein sequence ID" value="KIH98172.1"/>
    <property type="molecule type" value="Genomic_DNA"/>
</dbReference>
<evidence type="ECO:0000256" key="1">
    <source>
        <dbReference type="ARBA" id="ARBA00010617"/>
    </source>
</evidence>
<evidence type="ECO:0000256" key="4">
    <source>
        <dbReference type="ARBA" id="ARBA00023002"/>
    </source>
</evidence>
<proteinExistence type="inferred from homology"/>
<dbReference type="FunFam" id="1.10.630.10:FF:000018">
    <property type="entry name" value="Cytochrome P450 monooxygenase"/>
    <property type="match status" value="1"/>
</dbReference>
<dbReference type="PRINTS" id="PR00359">
    <property type="entry name" value="BP450"/>
</dbReference>
<sequence>MAQSPPTAGALPDISDIDLSDNEFWKQPLEERHAAFARLRAHPPQFFAEPDMGPLPPGPGYYALVTHADVAEASREPGVFASQPSAISIPDMPPDFAEYFGSLINLDDPRHARLRRVVSRGFTPRMLTRLQEDVERHAARIADDLRETGPCDFVSRVAARLPLVVICEMMGIPEERHREVLENSNVVLAGNDPEYLGDDAETAMTRLLEAGENLSRLLAELAAQRRAEPTSDLTSALVNANVDGESLTDQELGSFFILLAVAGNETTRNAISHGLRLLTENPKQRELLWSDFETHAPGAVEEIVRHASPVVWMRRTLTRDHEMNGHTFREGDKTLLYYASANRDSAVFEDPDTFDITRKPNPHLGFGGPGPHFCLGAHLARREVTVMLRELHRSVPTIRAAAPPKRLASNFVNGIKSMPCEF</sequence>
<evidence type="ECO:0000256" key="6">
    <source>
        <dbReference type="ARBA" id="ARBA00023033"/>
    </source>
</evidence>
<name>A0A0C2JMW7_9ACTN</name>
<dbReference type="GO" id="GO:0005506">
    <property type="term" value="F:iron ion binding"/>
    <property type="evidence" value="ECO:0007669"/>
    <property type="project" value="InterPro"/>
</dbReference>
<keyword evidence="6" id="KW-0503">Monooxygenase</keyword>
<dbReference type="AlphaFoldDB" id="A0A0C2JMW7"/>
<dbReference type="InterPro" id="IPR002397">
    <property type="entry name" value="Cyt_P450_B"/>
</dbReference>
<dbReference type="PANTHER" id="PTHR46696:SF4">
    <property type="entry name" value="BIOTIN BIOSYNTHESIS CYTOCHROME P450"/>
    <property type="match status" value="1"/>
</dbReference>
<evidence type="ECO:0000256" key="5">
    <source>
        <dbReference type="ARBA" id="ARBA00023004"/>
    </source>
</evidence>
<keyword evidence="8" id="KW-1185">Reference proteome</keyword>
<reference evidence="8" key="1">
    <citation type="journal article" date="2015" name="Chem. Biol.">
        <title>Structure, bioactivity, and resistance mechanism of streptomonomicin, an unusual lasso Peptide from an understudied halophilic actinomycete.</title>
        <authorList>
            <person name="Metelev M."/>
            <person name="Tietz J.I."/>
            <person name="Melby J.O."/>
            <person name="Blair P.M."/>
            <person name="Zhu L."/>
            <person name="Livnat I."/>
            <person name="Severinov K."/>
            <person name="Mitchell D.A."/>
        </authorList>
    </citation>
    <scope>NUCLEOTIDE SEQUENCE [LARGE SCALE GENOMIC DNA]</scope>
    <source>
        <strain evidence="8">YIM 90003</strain>
    </source>
</reference>
<dbReference type="SUPFAM" id="SSF48264">
    <property type="entry name" value="Cytochrome P450"/>
    <property type="match status" value="1"/>
</dbReference>
<dbReference type="GO" id="GO:0020037">
    <property type="term" value="F:heme binding"/>
    <property type="evidence" value="ECO:0007669"/>
    <property type="project" value="InterPro"/>
</dbReference>